<keyword evidence="1" id="KW-0472">Membrane</keyword>
<evidence type="ECO:0000313" key="3">
    <source>
        <dbReference type="Proteomes" id="UP000298663"/>
    </source>
</evidence>
<reference evidence="2 3" key="1">
    <citation type="journal article" date="2015" name="Genome Biol.">
        <title>Comparative genomics of Steinernema reveals deeply conserved gene regulatory networks.</title>
        <authorList>
            <person name="Dillman A.R."/>
            <person name="Macchietto M."/>
            <person name="Porter C.F."/>
            <person name="Rogers A."/>
            <person name="Williams B."/>
            <person name="Antoshechkin I."/>
            <person name="Lee M.M."/>
            <person name="Goodwin Z."/>
            <person name="Lu X."/>
            <person name="Lewis E.E."/>
            <person name="Goodrich-Blair H."/>
            <person name="Stock S.P."/>
            <person name="Adams B.J."/>
            <person name="Sternberg P.W."/>
            <person name="Mortazavi A."/>
        </authorList>
    </citation>
    <scope>NUCLEOTIDE SEQUENCE [LARGE SCALE GENOMIC DNA]</scope>
    <source>
        <strain evidence="2 3">ALL</strain>
    </source>
</reference>
<keyword evidence="1" id="KW-0812">Transmembrane</keyword>
<proteinExistence type="predicted"/>
<evidence type="ECO:0000313" key="2">
    <source>
        <dbReference type="EMBL" id="TMS35000.1"/>
    </source>
</evidence>
<dbReference type="AlphaFoldDB" id="A0A4U8UPB7"/>
<feature type="transmembrane region" description="Helical" evidence="1">
    <location>
        <begin position="43"/>
        <end position="64"/>
    </location>
</feature>
<sequence length="87" mass="9803">MTADGRNSALSAINWRGVPSPYRKIHSADFPQVASDTLASAPLLQSLFSFLSNKLFFFLFILGLKRENGANRTKSRLYNWEKLEHGS</sequence>
<name>A0A4U8UPB7_STECR</name>
<comment type="caution">
    <text evidence="2">The sequence shown here is derived from an EMBL/GenBank/DDBJ whole genome shotgun (WGS) entry which is preliminary data.</text>
</comment>
<gene>
    <name evidence="2" type="ORF">L596_002487</name>
</gene>
<accession>A0A4U8UPB7</accession>
<evidence type="ECO:0000256" key="1">
    <source>
        <dbReference type="SAM" id="Phobius"/>
    </source>
</evidence>
<dbReference type="EMBL" id="AZBU02000001">
    <property type="protein sequence ID" value="TMS35000.1"/>
    <property type="molecule type" value="Genomic_DNA"/>
</dbReference>
<dbReference type="Proteomes" id="UP000298663">
    <property type="component" value="Unassembled WGS sequence"/>
</dbReference>
<keyword evidence="3" id="KW-1185">Reference proteome</keyword>
<reference evidence="2 3" key="2">
    <citation type="journal article" date="2019" name="G3 (Bethesda)">
        <title>Hybrid Assembly of the Genome of the Entomopathogenic Nematode Steinernema carpocapsae Identifies the X-Chromosome.</title>
        <authorList>
            <person name="Serra L."/>
            <person name="Macchietto M."/>
            <person name="Macias-Munoz A."/>
            <person name="McGill C.J."/>
            <person name="Rodriguez I.M."/>
            <person name="Rodriguez B."/>
            <person name="Murad R."/>
            <person name="Mortazavi A."/>
        </authorList>
    </citation>
    <scope>NUCLEOTIDE SEQUENCE [LARGE SCALE GENOMIC DNA]</scope>
    <source>
        <strain evidence="2 3">ALL</strain>
    </source>
</reference>
<organism evidence="2 3">
    <name type="scientific">Steinernema carpocapsae</name>
    <name type="common">Entomopathogenic nematode</name>
    <dbReference type="NCBI Taxonomy" id="34508"/>
    <lineage>
        <taxon>Eukaryota</taxon>
        <taxon>Metazoa</taxon>
        <taxon>Ecdysozoa</taxon>
        <taxon>Nematoda</taxon>
        <taxon>Chromadorea</taxon>
        <taxon>Rhabditida</taxon>
        <taxon>Tylenchina</taxon>
        <taxon>Panagrolaimomorpha</taxon>
        <taxon>Strongyloidoidea</taxon>
        <taxon>Steinernematidae</taxon>
        <taxon>Steinernema</taxon>
    </lineage>
</organism>
<protein>
    <submittedName>
        <fullName evidence="2">Uncharacterized protein</fullName>
    </submittedName>
</protein>
<keyword evidence="1" id="KW-1133">Transmembrane helix</keyword>